<organism evidence="1 2">
    <name type="scientific">Planctomicrobium piriforme</name>
    <dbReference type="NCBI Taxonomy" id="1576369"/>
    <lineage>
        <taxon>Bacteria</taxon>
        <taxon>Pseudomonadati</taxon>
        <taxon>Planctomycetota</taxon>
        <taxon>Planctomycetia</taxon>
        <taxon>Planctomycetales</taxon>
        <taxon>Planctomycetaceae</taxon>
        <taxon>Planctomicrobium</taxon>
    </lineage>
</organism>
<sequence>MLTSLAASTRVSHDVGITCFCNFWVQACELSRPASLKMALRVTEFPIATVERVDVQRDPPIIWSVRKKNELSIDEPINSLPRLISNQCSTLKNRLSSQNRFIALERVHCTLLRQEEFIVRRIVLMQFTP</sequence>
<accession>A0A1I3LBQ1</accession>
<dbReference type="Proteomes" id="UP000199518">
    <property type="component" value="Unassembled WGS sequence"/>
</dbReference>
<dbReference type="EMBL" id="FOQD01000012">
    <property type="protein sequence ID" value="SFI82121.1"/>
    <property type="molecule type" value="Genomic_DNA"/>
</dbReference>
<dbReference type="AlphaFoldDB" id="A0A1I3LBQ1"/>
<evidence type="ECO:0000313" key="2">
    <source>
        <dbReference type="Proteomes" id="UP000199518"/>
    </source>
</evidence>
<protein>
    <submittedName>
        <fullName evidence="1">Uncharacterized protein</fullName>
    </submittedName>
</protein>
<evidence type="ECO:0000313" key="1">
    <source>
        <dbReference type="EMBL" id="SFI82121.1"/>
    </source>
</evidence>
<gene>
    <name evidence="1" type="ORF">SAMN05421753_112208</name>
</gene>
<keyword evidence="2" id="KW-1185">Reference proteome</keyword>
<proteinExistence type="predicted"/>
<name>A0A1I3LBQ1_9PLAN</name>
<reference evidence="2" key="1">
    <citation type="submission" date="2016-10" db="EMBL/GenBank/DDBJ databases">
        <authorList>
            <person name="Varghese N."/>
            <person name="Submissions S."/>
        </authorList>
    </citation>
    <scope>NUCLEOTIDE SEQUENCE [LARGE SCALE GENOMIC DNA]</scope>
    <source>
        <strain evidence="2">DSM 26348</strain>
    </source>
</reference>